<keyword evidence="1" id="KW-0802">TPR repeat</keyword>
<dbReference type="Gene3D" id="1.10.260.40">
    <property type="entry name" value="lambda repressor-like DNA-binding domains"/>
    <property type="match status" value="1"/>
</dbReference>
<dbReference type="PROSITE" id="PS50005">
    <property type="entry name" value="TPR"/>
    <property type="match status" value="1"/>
</dbReference>
<evidence type="ECO:0000313" key="4">
    <source>
        <dbReference type="Proteomes" id="UP000247459"/>
    </source>
</evidence>
<organism evidence="3 4">
    <name type="scientific">Paenibacillus illinoisensis</name>
    <dbReference type="NCBI Taxonomy" id="59845"/>
    <lineage>
        <taxon>Bacteria</taxon>
        <taxon>Bacillati</taxon>
        <taxon>Bacillota</taxon>
        <taxon>Bacilli</taxon>
        <taxon>Bacillales</taxon>
        <taxon>Paenibacillaceae</taxon>
        <taxon>Paenibacillus</taxon>
    </lineage>
</organism>
<dbReference type="SUPFAM" id="SSF48452">
    <property type="entry name" value="TPR-like"/>
    <property type="match status" value="1"/>
</dbReference>
<feature type="domain" description="HTH cro/C1-type" evidence="2">
    <location>
        <begin position="7"/>
        <end position="61"/>
    </location>
</feature>
<dbReference type="Proteomes" id="UP000247459">
    <property type="component" value="Unassembled WGS sequence"/>
</dbReference>
<dbReference type="InterPro" id="IPR001387">
    <property type="entry name" value="Cro/C1-type_HTH"/>
</dbReference>
<dbReference type="InterPro" id="IPR011990">
    <property type="entry name" value="TPR-like_helical_dom_sf"/>
</dbReference>
<dbReference type="GO" id="GO:0003677">
    <property type="term" value="F:DNA binding"/>
    <property type="evidence" value="ECO:0007669"/>
    <property type="project" value="InterPro"/>
</dbReference>
<dbReference type="Gene3D" id="1.25.40.10">
    <property type="entry name" value="Tetratricopeptide repeat domain"/>
    <property type="match status" value="1"/>
</dbReference>
<dbReference type="CDD" id="cd00093">
    <property type="entry name" value="HTH_XRE"/>
    <property type="match status" value="1"/>
</dbReference>
<dbReference type="OrthoDB" id="252257at2"/>
<gene>
    <name evidence="3" type="ORF">PIL02S_05178</name>
</gene>
<evidence type="ECO:0000313" key="3">
    <source>
        <dbReference type="EMBL" id="PYY27002.1"/>
    </source>
</evidence>
<protein>
    <recommendedName>
        <fullName evidence="2">HTH cro/C1-type domain-containing protein</fullName>
    </recommendedName>
</protein>
<reference evidence="3 4" key="1">
    <citation type="submission" date="2018-01" db="EMBL/GenBank/DDBJ databases">
        <title>Genome sequence of the PGP bacterium Paenibacillus illinoisensis E3.</title>
        <authorList>
            <person name="Rolli E."/>
            <person name="Marasco R."/>
            <person name="Bessem C."/>
            <person name="Michoud G."/>
            <person name="Gaiarsa S."/>
            <person name="Borin S."/>
            <person name="Daffonchio D."/>
        </authorList>
    </citation>
    <scope>NUCLEOTIDE SEQUENCE [LARGE SCALE GENOMIC DNA]</scope>
    <source>
        <strain evidence="3 4">E3</strain>
    </source>
</reference>
<dbReference type="SMART" id="SM00028">
    <property type="entry name" value="TPR"/>
    <property type="match status" value="1"/>
</dbReference>
<evidence type="ECO:0000256" key="1">
    <source>
        <dbReference type="PROSITE-ProRule" id="PRU00339"/>
    </source>
</evidence>
<evidence type="ECO:0000259" key="2">
    <source>
        <dbReference type="PROSITE" id="PS50943"/>
    </source>
</evidence>
<dbReference type="EMBL" id="PRLG01000028">
    <property type="protein sequence ID" value="PYY27002.1"/>
    <property type="molecule type" value="Genomic_DNA"/>
</dbReference>
<dbReference type="PROSITE" id="PS50943">
    <property type="entry name" value="HTH_CROC1"/>
    <property type="match status" value="1"/>
</dbReference>
<feature type="repeat" description="TPR" evidence="1">
    <location>
        <begin position="261"/>
        <end position="294"/>
    </location>
</feature>
<dbReference type="SUPFAM" id="SSF47413">
    <property type="entry name" value="lambda repressor-like DNA-binding domains"/>
    <property type="match status" value="1"/>
</dbReference>
<sequence length="415" mass="49855">MIEGKIIKFYREKKRRTQGELVKGICSVTHLSKIERGMTEYSQEIMDMLCERLHIDMVREVTRYHQMKELLDTWQEAIIMQRTAEAIRLKDKLEEEPLTGIPDLRLSCDLLRIRFYLFMNNIDEAEKHIDKIEIPDELEHSYEYYFYHHLMGIYYFLTGHYAKSIQTLTSIDQSKYTNHEYFYHLSLAYHSIYSNITSYYYAEKAIQHFRKTLNMVRIIDTETIMLVQLNSREYHDFPETKRRYDNLIRICDDCGLPDRKAKLLNNLGYEYNRRNQYEDAAYWYREALDIIPEEQPLYLMVLNNYIETSRLGSLMPANKLLDLSLEALRQSDLVEDASYMELELQCVILQGQEKAYYQMIEERVLPYYRELGSKYLAERYEEILFQYYMDHGEKDKALHLAKNRFETQTTTLISG</sequence>
<comment type="caution">
    <text evidence="3">The sequence shown here is derived from an EMBL/GenBank/DDBJ whole genome shotgun (WGS) entry which is preliminary data.</text>
</comment>
<dbReference type="RefSeq" id="WP_095359554.1">
    <property type="nucleotide sequence ID" value="NZ_PRLG01000028.1"/>
</dbReference>
<dbReference type="SMART" id="SM00530">
    <property type="entry name" value="HTH_XRE"/>
    <property type="match status" value="1"/>
</dbReference>
<accession>A0A2W0CA62</accession>
<dbReference type="InterPro" id="IPR010982">
    <property type="entry name" value="Lambda_DNA-bd_dom_sf"/>
</dbReference>
<dbReference type="InterPro" id="IPR019734">
    <property type="entry name" value="TPR_rpt"/>
</dbReference>
<name>A0A2W0CA62_9BACL</name>
<dbReference type="AlphaFoldDB" id="A0A2W0CA62"/>
<proteinExistence type="predicted"/>